<organism evidence="4 5">
    <name type="scientific">Trichoderma harzianum</name>
    <name type="common">Hypocrea lixii</name>
    <dbReference type="NCBI Taxonomy" id="5544"/>
    <lineage>
        <taxon>Eukaryota</taxon>
        <taxon>Fungi</taxon>
        <taxon>Dikarya</taxon>
        <taxon>Ascomycota</taxon>
        <taxon>Pezizomycotina</taxon>
        <taxon>Sordariomycetes</taxon>
        <taxon>Hypocreomycetidae</taxon>
        <taxon>Hypocreales</taxon>
        <taxon>Hypocreaceae</taxon>
        <taxon>Trichoderma</taxon>
    </lineage>
</organism>
<evidence type="ECO:0000259" key="2">
    <source>
        <dbReference type="Pfam" id="PF17106"/>
    </source>
</evidence>
<feature type="domain" description="NACHT-NTPase sigma" evidence="2">
    <location>
        <begin position="181"/>
        <end position="215"/>
    </location>
</feature>
<accession>A0A0F9Y2U3</accession>
<proteinExistence type="predicted"/>
<dbReference type="InterPro" id="IPR031352">
    <property type="entry name" value="SesA"/>
</dbReference>
<dbReference type="OrthoDB" id="674604at2759"/>
<feature type="domain" description="NACHT-NTPase and P-loop NTPases N-terminal" evidence="3">
    <location>
        <begin position="23"/>
        <end position="138"/>
    </location>
</feature>
<evidence type="ECO:0000259" key="3">
    <source>
        <dbReference type="Pfam" id="PF17107"/>
    </source>
</evidence>
<dbReference type="Proteomes" id="UP000034112">
    <property type="component" value="Unassembled WGS sequence"/>
</dbReference>
<evidence type="ECO:0000256" key="1">
    <source>
        <dbReference type="SAM" id="MobiDB-lite"/>
    </source>
</evidence>
<gene>
    <name evidence="4" type="ORF">THAR02_01446</name>
</gene>
<dbReference type="Pfam" id="PF17106">
    <property type="entry name" value="NACHT_sigma"/>
    <property type="match status" value="1"/>
</dbReference>
<comment type="caution">
    <text evidence="4">The sequence shown here is derived from an EMBL/GenBank/DDBJ whole genome shotgun (WGS) entry which is preliminary data.</text>
</comment>
<dbReference type="Pfam" id="PF17107">
    <property type="entry name" value="SesA"/>
    <property type="match status" value="1"/>
</dbReference>
<dbReference type="InterPro" id="IPR031353">
    <property type="entry name" value="NACHT_sigma"/>
</dbReference>
<evidence type="ECO:0000313" key="5">
    <source>
        <dbReference type="Proteomes" id="UP000034112"/>
    </source>
</evidence>
<feature type="region of interest" description="Disordered" evidence="1">
    <location>
        <begin position="166"/>
        <end position="208"/>
    </location>
</feature>
<protein>
    <submittedName>
        <fullName evidence="4">Pfs domain-containing protein</fullName>
    </submittedName>
</protein>
<feature type="compositionally biased region" description="Polar residues" evidence="1">
    <location>
        <begin position="175"/>
        <end position="208"/>
    </location>
</feature>
<sequence length="218" mass="23824">MSADDQMILDIDDVSDNVAALEDIVAAMKTIDSAYAYIRDNKDLPATFHKTFQQSITVQGVLQALADELLYRGLRTPFEIPAQTLEFISNKIGVLGNILEKVTASLNTSANSCYLRAVREQGPDSAVETLMLDIMEKTGAIAITNQPVATTVQAQLTSLHEAMQELASMEPSAPETESNPQYSHTGSGNMFNNTGRGKQFNNTGTGRQYQAEVMHFKD</sequence>
<reference evidence="5" key="1">
    <citation type="journal article" date="2015" name="Genome Announc.">
        <title>Draft whole-genome sequence of the biocontrol agent Trichoderma harzianum T6776.</title>
        <authorList>
            <person name="Baroncelli R."/>
            <person name="Piaggeschi G."/>
            <person name="Fiorini L."/>
            <person name="Bertolini E."/>
            <person name="Zapparata A."/>
            <person name="Pe M.E."/>
            <person name="Sarrocco S."/>
            <person name="Vannacci G."/>
        </authorList>
    </citation>
    <scope>NUCLEOTIDE SEQUENCE [LARGE SCALE GENOMIC DNA]</scope>
    <source>
        <strain evidence="5">T6776</strain>
    </source>
</reference>
<evidence type="ECO:0000313" key="4">
    <source>
        <dbReference type="EMBL" id="KKP06488.1"/>
    </source>
</evidence>
<dbReference type="AlphaFoldDB" id="A0A0F9Y2U3"/>
<name>A0A0F9Y2U3_TRIHA</name>
<dbReference type="EMBL" id="JOKZ01000025">
    <property type="protein sequence ID" value="KKP06488.1"/>
    <property type="molecule type" value="Genomic_DNA"/>
</dbReference>